<evidence type="ECO:0008006" key="5">
    <source>
        <dbReference type="Google" id="ProtNLM"/>
    </source>
</evidence>
<reference evidence="3" key="1">
    <citation type="journal article" date="2020" name="Stud. Mycol.">
        <title>101 Dothideomycetes genomes: a test case for predicting lifestyles and emergence of pathogens.</title>
        <authorList>
            <person name="Haridas S."/>
            <person name="Albert R."/>
            <person name="Binder M."/>
            <person name="Bloem J."/>
            <person name="Labutti K."/>
            <person name="Salamov A."/>
            <person name="Andreopoulos B."/>
            <person name="Baker S."/>
            <person name="Barry K."/>
            <person name="Bills G."/>
            <person name="Bluhm B."/>
            <person name="Cannon C."/>
            <person name="Castanera R."/>
            <person name="Culley D."/>
            <person name="Daum C."/>
            <person name="Ezra D."/>
            <person name="Gonzalez J."/>
            <person name="Henrissat B."/>
            <person name="Kuo A."/>
            <person name="Liang C."/>
            <person name="Lipzen A."/>
            <person name="Lutzoni F."/>
            <person name="Magnuson J."/>
            <person name="Mondo S."/>
            <person name="Nolan M."/>
            <person name="Ohm R."/>
            <person name="Pangilinan J."/>
            <person name="Park H.-J."/>
            <person name="Ramirez L."/>
            <person name="Alfaro M."/>
            <person name="Sun H."/>
            <person name="Tritt A."/>
            <person name="Yoshinaga Y."/>
            <person name="Zwiers L.-H."/>
            <person name="Turgeon B."/>
            <person name="Goodwin S."/>
            <person name="Spatafora J."/>
            <person name="Crous P."/>
            <person name="Grigoriev I."/>
        </authorList>
    </citation>
    <scope>NUCLEOTIDE SEQUENCE</scope>
    <source>
        <strain evidence="3">CBS 116435</strain>
    </source>
</reference>
<dbReference type="GO" id="GO:0005783">
    <property type="term" value="C:endoplasmic reticulum"/>
    <property type="evidence" value="ECO:0007669"/>
    <property type="project" value="TreeGrafter"/>
</dbReference>
<dbReference type="Gene3D" id="3.60.21.10">
    <property type="match status" value="1"/>
</dbReference>
<dbReference type="OrthoDB" id="9984693at2759"/>
<name>A0A9P4UNN8_9PEZI</name>
<dbReference type="Proteomes" id="UP000799441">
    <property type="component" value="Unassembled WGS sequence"/>
</dbReference>
<feature type="non-terminal residue" evidence="3">
    <location>
        <position position="1"/>
    </location>
</feature>
<feature type="signal peptide" evidence="2">
    <location>
        <begin position="1"/>
        <end position="24"/>
    </location>
</feature>
<dbReference type="GO" id="GO:0016020">
    <property type="term" value="C:membrane"/>
    <property type="evidence" value="ECO:0007669"/>
    <property type="project" value="GOC"/>
</dbReference>
<dbReference type="AlphaFoldDB" id="A0A9P4UNN8"/>
<sequence length="472" mass="53167">LFRFLLPPALIATTCLYLYPALQGCEFPEAKKAEAACIIPGSQTAAVPAEVAPFRLLALGDPQLEGDTSLPNPDAPKFPSLEILKEQLYQGDAAAFVKTAGPALQDAFRKDLCKLFQGYRKALDLWGNDLYLAHIYRSVHWWTQPTHTVVLGDLLGSQWISDGEFRRRSYRFWNTVFKRAEKVPVRITGVSGHTEMLGQDPTWARRLMAVAGNHDIGYAGDIDDNRVERFEGEYGQVNWDIRFRIPTQEPDQTPELHLVILNTMNLDEPAFKPHLRQQTLDFLNATFSSPSSENSATLLLTHVPLYKDIGICVDSPFFSYFAPHEGGGIREQNHISKLMSDQILDLITGPDHKRQAIILNGHDHEGCDTYHSIEPGFVAGAEEDAESDVSSLQWQANSFLKHRFANPLKTSGFPGVREVTVRSMMGEFSGYAGLLSAWWDYEEGQWRFEFNNCFMGVQHIWWGVHVLDLIVA</sequence>
<keyword evidence="2" id="KW-0732">Signal</keyword>
<feature type="chain" id="PRO_5040180653" description="Calcineurin-like phosphoesterase domain-containing protein" evidence="2">
    <location>
        <begin position="25"/>
        <end position="472"/>
    </location>
</feature>
<proteinExistence type="predicted"/>
<organism evidence="3 4">
    <name type="scientific">Polychaeton citri CBS 116435</name>
    <dbReference type="NCBI Taxonomy" id="1314669"/>
    <lineage>
        <taxon>Eukaryota</taxon>
        <taxon>Fungi</taxon>
        <taxon>Dikarya</taxon>
        <taxon>Ascomycota</taxon>
        <taxon>Pezizomycotina</taxon>
        <taxon>Dothideomycetes</taxon>
        <taxon>Dothideomycetidae</taxon>
        <taxon>Capnodiales</taxon>
        <taxon>Capnodiaceae</taxon>
        <taxon>Polychaeton</taxon>
    </lineage>
</organism>
<keyword evidence="1" id="KW-0472">Membrane</keyword>
<feature type="non-terminal residue" evidence="3">
    <location>
        <position position="472"/>
    </location>
</feature>
<dbReference type="SUPFAM" id="SSF56300">
    <property type="entry name" value="Metallo-dependent phosphatases"/>
    <property type="match status" value="1"/>
</dbReference>
<evidence type="ECO:0000313" key="4">
    <source>
        <dbReference type="Proteomes" id="UP000799441"/>
    </source>
</evidence>
<evidence type="ECO:0000256" key="1">
    <source>
        <dbReference type="ARBA" id="ARBA00023136"/>
    </source>
</evidence>
<evidence type="ECO:0000256" key="2">
    <source>
        <dbReference type="SAM" id="SignalP"/>
    </source>
</evidence>
<evidence type="ECO:0000313" key="3">
    <source>
        <dbReference type="EMBL" id="KAF2720884.1"/>
    </source>
</evidence>
<accession>A0A9P4UNN8</accession>
<dbReference type="EMBL" id="MU003795">
    <property type="protein sequence ID" value="KAF2720884.1"/>
    <property type="molecule type" value="Genomic_DNA"/>
</dbReference>
<dbReference type="PANTHER" id="PTHR13315:SF1">
    <property type="entry name" value="PROTEIN TED1"/>
    <property type="match status" value="1"/>
</dbReference>
<dbReference type="PANTHER" id="PTHR13315">
    <property type="entry name" value="METALLO PHOSPHOESTERASE RELATED"/>
    <property type="match status" value="1"/>
</dbReference>
<gene>
    <name evidence="3" type="ORF">K431DRAFT_194273</name>
</gene>
<comment type="caution">
    <text evidence="3">The sequence shown here is derived from an EMBL/GenBank/DDBJ whole genome shotgun (WGS) entry which is preliminary data.</text>
</comment>
<dbReference type="InterPro" id="IPR033308">
    <property type="entry name" value="PGAP5/Cdc1/Ted1"/>
</dbReference>
<protein>
    <recommendedName>
        <fullName evidence="5">Calcineurin-like phosphoesterase domain-containing protein</fullName>
    </recommendedName>
</protein>
<dbReference type="InterPro" id="IPR029052">
    <property type="entry name" value="Metallo-depent_PP-like"/>
</dbReference>
<keyword evidence="4" id="KW-1185">Reference proteome</keyword>
<dbReference type="GO" id="GO:0006506">
    <property type="term" value="P:GPI anchor biosynthetic process"/>
    <property type="evidence" value="ECO:0007669"/>
    <property type="project" value="InterPro"/>
</dbReference>